<dbReference type="Pfam" id="PF01833">
    <property type="entry name" value="TIG"/>
    <property type="match status" value="4"/>
</dbReference>
<dbReference type="PANTHER" id="PTHR13817:SF73">
    <property type="entry name" value="FIBRONECTIN TYPE-III DOMAIN-CONTAINING PROTEIN"/>
    <property type="match status" value="1"/>
</dbReference>
<dbReference type="InterPro" id="IPR050964">
    <property type="entry name" value="Striated_Muscle_Regulatory"/>
</dbReference>
<keyword evidence="2" id="KW-0732">Signal</keyword>
<dbReference type="SUPFAM" id="SSF49265">
    <property type="entry name" value="Fibronectin type III"/>
    <property type="match status" value="3"/>
</dbReference>
<feature type="chain" id="PRO_5026249144" description="Fibronectin type-III domain-containing protein" evidence="2">
    <location>
        <begin position="28"/>
        <end position="1809"/>
    </location>
</feature>
<feature type="domain" description="Fibronectin type-III" evidence="3">
    <location>
        <begin position="711"/>
        <end position="817"/>
    </location>
</feature>
<feature type="domain" description="Fibronectin type-III" evidence="3">
    <location>
        <begin position="983"/>
        <end position="1089"/>
    </location>
</feature>
<dbReference type="InterPro" id="IPR036116">
    <property type="entry name" value="FN3_sf"/>
</dbReference>
<dbReference type="Gene3D" id="2.60.120.260">
    <property type="entry name" value="Galactose-binding domain-like"/>
    <property type="match status" value="3"/>
</dbReference>
<accession>A0A6H2GYV9</accession>
<reference evidence="4 5" key="1">
    <citation type="submission" date="2020-04" db="EMBL/GenBank/DDBJ databases">
        <title>Novel Paenibacillus strain UniB2 isolated from commercial digestive syrup.</title>
        <authorList>
            <person name="Thorat V."/>
            <person name="Kirdat K."/>
            <person name="Tiwarekar B."/>
            <person name="Yadav A."/>
        </authorList>
    </citation>
    <scope>NUCLEOTIDE SEQUENCE [LARGE SCALE GENOMIC DNA]</scope>
    <source>
        <strain evidence="4 5">UniB2</strain>
    </source>
</reference>
<dbReference type="RefSeq" id="WP_168908132.1">
    <property type="nucleotide sequence ID" value="NZ_CP051428.1"/>
</dbReference>
<dbReference type="InterPro" id="IPR002909">
    <property type="entry name" value="IPT_dom"/>
</dbReference>
<feature type="domain" description="Fibronectin type-III" evidence="3">
    <location>
        <begin position="440"/>
        <end position="546"/>
    </location>
</feature>
<dbReference type="Pfam" id="PF00041">
    <property type="entry name" value="fn3"/>
    <property type="match status" value="3"/>
</dbReference>
<evidence type="ECO:0000313" key="4">
    <source>
        <dbReference type="EMBL" id="QJC52577.1"/>
    </source>
</evidence>
<dbReference type="PROSITE" id="PS50853">
    <property type="entry name" value="FN3"/>
    <property type="match status" value="5"/>
</dbReference>
<name>A0A6H2GYV9_9BACL</name>
<dbReference type="InterPro" id="IPR013783">
    <property type="entry name" value="Ig-like_fold"/>
</dbReference>
<dbReference type="KEGG" id="palr:HGI30_14060"/>
<organism evidence="4 5">
    <name type="scientific">Paenibacillus albicereus</name>
    <dbReference type="NCBI Taxonomy" id="2726185"/>
    <lineage>
        <taxon>Bacteria</taxon>
        <taxon>Bacillati</taxon>
        <taxon>Bacillota</taxon>
        <taxon>Bacilli</taxon>
        <taxon>Bacillales</taxon>
        <taxon>Paenibacillaceae</taxon>
        <taxon>Paenibacillus</taxon>
    </lineage>
</organism>
<dbReference type="SUPFAM" id="SSF81296">
    <property type="entry name" value="E set domains"/>
    <property type="match status" value="5"/>
</dbReference>
<feature type="domain" description="Fibronectin type-III" evidence="3">
    <location>
        <begin position="1253"/>
        <end position="1358"/>
    </location>
</feature>
<proteinExistence type="predicted"/>
<dbReference type="Gene3D" id="2.60.40.10">
    <property type="entry name" value="Immunoglobulins"/>
    <property type="match status" value="10"/>
</dbReference>
<evidence type="ECO:0000259" key="3">
    <source>
        <dbReference type="PROSITE" id="PS50853"/>
    </source>
</evidence>
<feature type="domain" description="Fibronectin type-III" evidence="3">
    <location>
        <begin position="167"/>
        <end position="276"/>
    </location>
</feature>
<keyword evidence="1" id="KW-0677">Repeat</keyword>
<gene>
    <name evidence="4" type="ORF">HGI30_14060</name>
</gene>
<dbReference type="CDD" id="cd00102">
    <property type="entry name" value="IPT"/>
    <property type="match status" value="4"/>
</dbReference>
<dbReference type="InterPro" id="IPR014756">
    <property type="entry name" value="Ig_E-set"/>
</dbReference>
<feature type="signal peptide" evidence="2">
    <location>
        <begin position="1"/>
        <end position="27"/>
    </location>
</feature>
<protein>
    <recommendedName>
        <fullName evidence="3">Fibronectin type-III domain-containing protein</fullName>
    </recommendedName>
</protein>
<evidence type="ECO:0000256" key="1">
    <source>
        <dbReference type="ARBA" id="ARBA00022737"/>
    </source>
</evidence>
<keyword evidence="5" id="KW-1185">Reference proteome</keyword>
<evidence type="ECO:0000256" key="2">
    <source>
        <dbReference type="SAM" id="SignalP"/>
    </source>
</evidence>
<sequence length="1809" mass="196684">MRTVLKLFISICIMANLLVIHQSSIQASTVSNTFQIPSNTYCSKASFIDLSLTFTNAWDSQSMATLLLYKADGSLLSIQGTSVDGLNSTITPGVPFTMSPGATETYHMSFGGYLNNCKDRIYSGKLVVTKGSIMASGWVDTINGLHPIRFGGTQGSGSVLTPSDVVPPSQVGNLMVSSASTTAVSLNWTAPGDDDMAGKAAFYDIRYSTSVITEANWNEAIQTSDEPIPSSSGIQDTHSVRELTPNTTYYFGLKAYDEANNSSKLSNVVKASTIESAPLVNRYTETVIPLMTGATLPAGKADASSVRDYYAAWKAFEPQLQLGNSWLSKYGPTIAEPQRIWYEFNDAKKIAKFAIYPTETIDSSPKNFELQGWDGSQWITIQSYSGVSDWVVGSKKEFNIDGLPKSFSKYGINVTATAGSASYVGIGYIEMFEIKNALNAITTLTPLEPGSTSMKLKWTTPADDGTIKTQKFYDVRYSTSPISEATWQSAAQAIGEPFLAAAGSQESFVVEGLQPNKFYYFAAKTFDESGNISAISNIVSGSTEPLKEDPGLKRYTSTVIPAMTSMTLPSGKADATSVKTYYAAWKAFEPQVQSGNSWISAYAPSEAEPQRVWYEFSSTKKVAKFALYPTEELTSNPRDFDLQGWDGVKWVTVQSFTNVTGWVLGTKKEFSVSVPRPYTKYAVAITKTNGNTSQTGIGYIEMYELKQAIQTVGDLTPSVPSESSIKLSWTAPADDGTIKTAKYYDVRYSENPITESNWDDSSPGIGEPFPNAAGTKESFVLSGLEPDTMYYFAMKTHDDSGNVSLLSNVATGSTNPVPVDPGLTRYTANIIPVMSSMTLPSGKADATSVKSYYSAWRAFEPSAQSGNSWLSAYAPTSEEPQKVWYEFTDTKKVAKIALYPTEQLNANPKDFSLQGWNGEDWITIKTFTGLKGWVVGTKKEFTLDGPLNAYSKYAISISATVGTSESAGIGYVEMFEIKNQIYSITNLIPKQPTDTSIQLNWSAPGDDGTIKTAKFYDVRYSKSPITEANWNLAIEAVGEPFPGPAGTLQTFNLIGLETRTLYYVAIKMMDDSGNISSLSNVVNASTLPNQSDGETRYSSSIIPSMTSVAFPSGRAGATSVNSYYDGWRAFEPGAEKGNSWISNYVPTDLEPQRVWYEFDSLKKVKKFALYPTEVLEANPQHFELMGWDGANWVTVQSYRDVVGWVLGSKKDFYVSSPRAFDKYAISVTANNGHPLSTGLGFVEMFEEISPIDKITDLIPSSATASTIKLSWTAPIDVRPGKPEKKYEIRYSTSPITEANWTVAQHVYLSLANSAGTKETYEVSGLTENSVYYFGIKTWDKAQVSSPQSNVVSYATGYVDKQKNQPTISSLSVVSSSIVGGVNTTLNGSKFVTGAEVFFGGTKATVVTFHSANQITVTVPKVDFAGKADVKIINPDGSQFVLPVAYNYLKPNLTERPVITSISKNQGYVTGGEAFRIYTRHLNTQGFKVYIDNIQVTPVDIQYGTEFAVVTPPHEKGFVDIRLVNPDGQEYVLTKSYQYTDVPTPTQPVLTSIETTSGYVTGGNGVHLYGSNFGLNFKVYFGTKLAQVTDYNHGNRITVSVPANLEGSVDVRVINASGQEAILPLAYKYLPLPQLSRPHITYLGATSGSISGNNSVHVYATNHKEGAKIYFGAKEATIVEFHSAYIRVMAPAAQDSGNVDVRIVNPDGQEYVYVNAYTYSFPGASPRPVLTSITTTSGPVAGGNSFNLNGANFLAGAKVYFGNIQATVVGLNANAITVTAPRSNSAMKVDIRVVNPDGQEVVFISSYTYV</sequence>
<dbReference type="EMBL" id="CP051428">
    <property type="protein sequence ID" value="QJC52577.1"/>
    <property type="molecule type" value="Genomic_DNA"/>
</dbReference>
<evidence type="ECO:0000313" key="5">
    <source>
        <dbReference type="Proteomes" id="UP000502136"/>
    </source>
</evidence>
<dbReference type="InterPro" id="IPR003961">
    <property type="entry name" value="FN3_dom"/>
</dbReference>
<dbReference type="SMART" id="SM00429">
    <property type="entry name" value="IPT"/>
    <property type="match status" value="4"/>
</dbReference>
<dbReference type="PANTHER" id="PTHR13817">
    <property type="entry name" value="TITIN"/>
    <property type="match status" value="1"/>
</dbReference>
<dbReference type="CDD" id="cd00063">
    <property type="entry name" value="FN3"/>
    <property type="match status" value="5"/>
</dbReference>
<dbReference type="Proteomes" id="UP000502136">
    <property type="component" value="Chromosome"/>
</dbReference>
<dbReference type="SMART" id="SM00060">
    <property type="entry name" value="FN3"/>
    <property type="match status" value="5"/>
</dbReference>